<reference evidence="2" key="1">
    <citation type="submission" date="2022-07" db="EMBL/GenBank/DDBJ databases">
        <title>Bacterial species isolated from the porcine tonsil microbiota.</title>
        <authorList>
            <person name="Oliveira I.M.F."/>
        </authorList>
    </citation>
    <scope>NUCLEOTIDE SEQUENCE</scope>
    <source>
        <strain evidence="2">8QC2O2</strain>
    </source>
</reference>
<dbReference type="AlphaFoldDB" id="A0AAW5LQM7"/>
<protein>
    <recommendedName>
        <fullName evidence="4">Secreted protein</fullName>
    </recommendedName>
</protein>
<evidence type="ECO:0000313" key="3">
    <source>
        <dbReference type="Proteomes" id="UP001204068"/>
    </source>
</evidence>
<organism evidence="2 3">
    <name type="scientific">Mammaliicoccus sciuri</name>
    <name type="common">Staphylococcus sciuri</name>
    <dbReference type="NCBI Taxonomy" id="1296"/>
    <lineage>
        <taxon>Bacteria</taxon>
        <taxon>Bacillati</taxon>
        <taxon>Bacillota</taxon>
        <taxon>Bacilli</taxon>
        <taxon>Bacillales</taxon>
        <taxon>Staphylococcaceae</taxon>
        <taxon>Mammaliicoccus</taxon>
    </lineage>
</organism>
<dbReference type="Proteomes" id="UP001204068">
    <property type="component" value="Unassembled WGS sequence"/>
</dbReference>
<evidence type="ECO:0008006" key="4">
    <source>
        <dbReference type="Google" id="ProtNLM"/>
    </source>
</evidence>
<evidence type="ECO:0000256" key="1">
    <source>
        <dbReference type="SAM" id="MobiDB-lite"/>
    </source>
</evidence>
<dbReference type="RefSeq" id="WP_196968731.1">
    <property type="nucleotide sequence ID" value="NZ_CP064868.1"/>
</dbReference>
<name>A0AAW5LQM7_MAMSC</name>
<dbReference type="EMBL" id="JANILD010000004">
    <property type="protein sequence ID" value="MCQ9303993.1"/>
    <property type="molecule type" value="Genomic_DNA"/>
</dbReference>
<sequence length="107" mass="12092">MKGMLIKFSKSMFALIMLISIIGSIDSLDSSGSMVSKTKFISGENLFHSKAYAMGKKKQGRELKYKGRQKSNFNRRKDQRAKKPGAHTPSKKHKDGKKTRGSNKKRK</sequence>
<feature type="region of interest" description="Disordered" evidence="1">
    <location>
        <begin position="56"/>
        <end position="107"/>
    </location>
</feature>
<accession>A0AAW5LQM7</accession>
<proteinExistence type="predicted"/>
<evidence type="ECO:0000313" key="2">
    <source>
        <dbReference type="EMBL" id="MCQ9303993.1"/>
    </source>
</evidence>
<feature type="compositionally biased region" description="Basic residues" evidence="1">
    <location>
        <begin position="66"/>
        <end position="107"/>
    </location>
</feature>
<comment type="caution">
    <text evidence="2">The sequence shown here is derived from an EMBL/GenBank/DDBJ whole genome shotgun (WGS) entry which is preliminary data.</text>
</comment>
<gene>
    <name evidence="2" type="ORF">NQ032_10320</name>
</gene>